<organism evidence="2 3">
    <name type="scientific">Ceratopteris richardii</name>
    <name type="common">Triangle waterfern</name>
    <dbReference type="NCBI Taxonomy" id="49495"/>
    <lineage>
        <taxon>Eukaryota</taxon>
        <taxon>Viridiplantae</taxon>
        <taxon>Streptophyta</taxon>
        <taxon>Embryophyta</taxon>
        <taxon>Tracheophyta</taxon>
        <taxon>Polypodiopsida</taxon>
        <taxon>Polypodiidae</taxon>
        <taxon>Polypodiales</taxon>
        <taxon>Pteridineae</taxon>
        <taxon>Pteridaceae</taxon>
        <taxon>Parkerioideae</taxon>
        <taxon>Ceratopteris</taxon>
    </lineage>
</organism>
<sequence length="723" mass="81607">MDFSSVKTLLEFPVVVIHKPSLLPKHTWISSIKVAVQHVEQGSPDVYAGKNLQPLRNTSNACDCTGILPVPKLTEDEEYAKGLIDRNNGIVEIGAGWPACQPKLSHMRIIWHHWKIPFDEMNFSKDQSARGPAYKFILLIGSRFVEAFNIYRQQRQRLMSLSVLPVDEQQVAYEIKLLLSHIIKDLQNQLQLNNVSTHADKEELFLIKIMNILVDLQLCDGPETNQLFWPPGNETLGVSGDCLRIMRHQVLSDLVTLVQSILSSRFPSNGRFEGRQKADVGVRIYYMHRAVLDIIELLSHLPDAGDLCSETYLEKELTAYLPNSNVKYNTGREEARKCAQEQMFQIQWKVLLAVLQKKDSASLENILCSICDEEKRRLVKIMAWSLGLAETWHFGKCDDDSGLSFERSSTACPASYLKDGCVQVFEAGGQSIWKDTGMFIQQHPKEKYLLEQASGSQLKLRENSHQESLKLECQQSAEEQSKAQELKYDSDQAYEDLRDYDVMDTQGAISNIQSKINGHAVDMGPTALHVNDLVESSVHTVQPEAISCTNQNMGCLKASVDCVDGEPVVDLVMDECQPEDIFPNNDIADLSSSLEASQIMNEASIEASLDSNTAADFLFSNMITSNQTIFWSDVDGDDEFHNAAETSRVWCRKRRNPKTRHLKEYDYLPCSAHSLRKSHLSLRKFWLALAVVFIIGAIVIGILWIHPGFSILIRKIGPRDLPH</sequence>
<evidence type="ECO:0000313" key="2">
    <source>
        <dbReference type="EMBL" id="KAH7286911.1"/>
    </source>
</evidence>
<gene>
    <name evidence="2" type="ORF">KP509_32G027700</name>
</gene>
<name>A0A8T2QU56_CERRI</name>
<evidence type="ECO:0000256" key="1">
    <source>
        <dbReference type="SAM" id="Phobius"/>
    </source>
</evidence>
<dbReference type="EMBL" id="CM035437">
    <property type="protein sequence ID" value="KAH7286903.1"/>
    <property type="molecule type" value="Genomic_DNA"/>
</dbReference>
<dbReference type="Proteomes" id="UP000825935">
    <property type="component" value="Chromosome 32"/>
</dbReference>
<dbReference type="OrthoDB" id="10580535at2759"/>
<reference evidence="2" key="1">
    <citation type="submission" date="2021-08" db="EMBL/GenBank/DDBJ databases">
        <title>WGS assembly of Ceratopteris richardii.</title>
        <authorList>
            <person name="Marchant D.B."/>
            <person name="Chen G."/>
            <person name="Jenkins J."/>
            <person name="Shu S."/>
            <person name="Leebens-Mack J."/>
            <person name="Grimwood J."/>
            <person name="Schmutz J."/>
            <person name="Soltis P."/>
            <person name="Soltis D."/>
            <person name="Chen Z.-H."/>
        </authorList>
    </citation>
    <scope>NUCLEOTIDE SEQUENCE</scope>
    <source>
        <strain evidence="2">Whitten #5841</strain>
        <tissue evidence="2">Leaf</tissue>
    </source>
</reference>
<keyword evidence="3" id="KW-1185">Reference proteome</keyword>
<evidence type="ECO:0000313" key="3">
    <source>
        <dbReference type="Proteomes" id="UP000825935"/>
    </source>
</evidence>
<comment type="caution">
    <text evidence="2">The sequence shown here is derived from an EMBL/GenBank/DDBJ whole genome shotgun (WGS) entry which is preliminary data.</text>
</comment>
<keyword evidence="1" id="KW-0472">Membrane</keyword>
<protein>
    <submittedName>
        <fullName evidence="2">Uncharacterized protein</fullName>
    </submittedName>
</protein>
<keyword evidence="1" id="KW-1133">Transmembrane helix</keyword>
<dbReference type="AlphaFoldDB" id="A0A8T2QU56"/>
<keyword evidence="1" id="KW-0812">Transmembrane</keyword>
<dbReference type="EMBL" id="CM035437">
    <property type="protein sequence ID" value="KAH7286911.1"/>
    <property type="molecule type" value="Genomic_DNA"/>
</dbReference>
<proteinExistence type="predicted"/>
<accession>A0A8T2QU56</accession>
<feature type="transmembrane region" description="Helical" evidence="1">
    <location>
        <begin position="685"/>
        <end position="705"/>
    </location>
</feature>